<dbReference type="Gene3D" id="3.40.50.2000">
    <property type="entry name" value="Glycogen Phosphorylase B"/>
    <property type="match status" value="2"/>
</dbReference>
<accession>A0A5C7I1H5</accession>
<dbReference type="GO" id="GO:0008194">
    <property type="term" value="F:UDP-glycosyltransferase activity"/>
    <property type="evidence" value="ECO:0007669"/>
    <property type="project" value="InterPro"/>
</dbReference>
<dbReference type="EC" id="2.4.1.-" evidence="5"/>
<evidence type="ECO:0000256" key="5">
    <source>
        <dbReference type="RuleBase" id="RU362057"/>
    </source>
</evidence>
<dbReference type="FunFam" id="3.40.50.2000:FF:000054">
    <property type="entry name" value="Glycosyltransferase"/>
    <property type="match status" value="1"/>
</dbReference>
<name>A0A5C7I1H5_9ROSI</name>
<dbReference type="EMBL" id="VAHF01000004">
    <property type="protein sequence ID" value="TXG63000.1"/>
    <property type="molecule type" value="Genomic_DNA"/>
</dbReference>
<evidence type="ECO:0000256" key="1">
    <source>
        <dbReference type="ARBA" id="ARBA00009995"/>
    </source>
</evidence>
<dbReference type="OrthoDB" id="5835829at2759"/>
<evidence type="ECO:0000313" key="6">
    <source>
        <dbReference type="EMBL" id="TXG63000.1"/>
    </source>
</evidence>
<dbReference type="CDD" id="cd03784">
    <property type="entry name" value="GT1_Gtf-like"/>
    <property type="match status" value="1"/>
</dbReference>
<keyword evidence="3 4" id="KW-0808">Transferase</keyword>
<dbReference type="PROSITE" id="PS00375">
    <property type="entry name" value="UDPGT"/>
    <property type="match status" value="1"/>
</dbReference>
<sequence length="475" mass="52615">MDQIQKPQIVIVPSPGMGHLIPLVEFANKLVLRHEFSLSVTFIISTTGSVLSKAQKSALEILPQGITYTFLPPVSFEDLPKDTRIQTKLSLTITRSLPSIRDSIKSLFASSRVLALVTDHFGTDAFDVAKELNIPPYLFFTSSALQLSFLFDLPKLDQRFVCEYRDMPEPVNIPGFSVPVHSSDLPEPIQDRKNDAYKWFLHNAKRFVLADGIIANSFVDLSSGVVEALQEKGTGKPPVYPIGPITRTSSSSGADGSESDCLKWLDNHPCGSVLFVSFGSGGTLSYDQFNELALGLEMSEQRFLWVVKSPDDKSASGSYFSIQSNRDPFDFLPKGFVDRTKSRGLVVPSWAPQVEILRHGSTGGFLTHCGWNSILESVVHGVPLIAWPLFAEQKLNAVMLTEDLKVALRPKAKEDGLVRREEIAKVLKCLFEGEEGVEIRERMKRLKEAAAMAVSEEGSSTHSLSELVLKWKSRE</sequence>
<evidence type="ECO:0000256" key="2">
    <source>
        <dbReference type="ARBA" id="ARBA00022676"/>
    </source>
</evidence>
<dbReference type="PANTHER" id="PTHR48046:SF6">
    <property type="entry name" value="GLYCOSYLTRANSFERASE"/>
    <property type="match status" value="1"/>
</dbReference>
<reference evidence="7" key="1">
    <citation type="journal article" date="2019" name="Gigascience">
        <title>De novo genome assembly of the endangered Acer yangbiense, a plant species with extremely small populations endemic to Yunnan Province, China.</title>
        <authorList>
            <person name="Yang J."/>
            <person name="Wariss H.M."/>
            <person name="Tao L."/>
            <person name="Zhang R."/>
            <person name="Yun Q."/>
            <person name="Hollingsworth P."/>
            <person name="Dao Z."/>
            <person name="Luo G."/>
            <person name="Guo H."/>
            <person name="Ma Y."/>
            <person name="Sun W."/>
        </authorList>
    </citation>
    <scope>NUCLEOTIDE SEQUENCE [LARGE SCALE GENOMIC DNA]</scope>
    <source>
        <strain evidence="7">cv. Malutang</strain>
    </source>
</reference>
<keyword evidence="2 4" id="KW-0328">Glycosyltransferase</keyword>
<dbReference type="FunFam" id="3.40.50.2000:FF:000051">
    <property type="entry name" value="Glycosyltransferase"/>
    <property type="match status" value="1"/>
</dbReference>
<dbReference type="AlphaFoldDB" id="A0A5C7I1H5"/>
<evidence type="ECO:0000256" key="3">
    <source>
        <dbReference type="ARBA" id="ARBA00022679"/>
    </source>
</evidence>
<keyword evidence="7" id="KW-1185">Reference proteome</keyword>
<evidence type="ECO:0000256" key="4">
    <source>
        <dbReference type="RuleBase" id="RU003718"/>
    </source>
</evidence>
<proteinExistence type="inferred from homology"/>
<dbReference type="SUPFAM" id="SSF53756">
    <property type="entry name" value="UDP-Glycosyltransferase/glycogen phosphorylase"/>
    <property type="match status" value="1"/>
</dbReference>
<evidence type="ECO:0000313" key="7">
    <source>
        <dbReference type="Proteomes" id="UP000323000"/>
    </source>
</evidence>
<dbReference type="PANTHER" id="PTHR48046">
    <property type="entry name" value="UDP-GLYCOSYLTRANSFERASE 72E1"/>
    <property type="match status" value="1"/>
</dbReference>
<dbReference type="Proteomes" id="UP000323000">
    <property type="component" value="Chromosome 4"/>
</dbReference>
<comment type="caution">
    <text evidence="6">The sequence shown here is derived from an EMBL/GenBank/DDBJ whole genome shotgun (WGS) entry which is preliminary data.</text>
</comment>
<dbReference type="InterPro" id="IPR035595">
    <property type="entry name" value="UDP_glycos_trans_CS"/>
</dbReference>
<comment type="similarity">
    <text evidence="1 4">Belongs to the UDP-glycosyltransferase family.</text>
</comment>
<organism evidence="6 7">
    <name type="scientific">Acer yangbiense</name>
    <dbReference type="NCBI Taxonomy" id="1000413"/>
    <lineage>
        <taxon>Eukaryota</taxon>
        <taxon>Viridiplantae</taxon>
        <taxon>Streptophyta</taxon>
        <taxon>Embryophyta</taxon>
        <taxon>Tracheophyta</taxon>
        <taxon>Spermatophyta</taxon>
        <taxon>Magnoliopsida</taxon>
        <taxon>eudicotyledons</taxon>
        <taxon>Gunneridae</taxon>
        <taxon>Pentapetalae</taxon>
        <taxon>rosids</taxon>
        <taxon>malvids</taxon>
        <taxon>Sapindales</taxon>
        <taxon>Sapindaceae</taxon>
        <taxon>Hippocastanoideae</taxon>
        <taxon>Acereae</taxon>
        <taxon>Acer</taxon>
    </lineage>
</organism>
<protein>
    <recommendedName>
        <fullName evidence="5">Glycosyltransferase</fullName>
        <ecNumber evidence="5">2.4.1.-</ecNumber>
    </recommendedName>
</protein>
<dbReference type="InterPro" id="IPR002213">
    <property type="entry name" value="UDP_glucos_trans"/>
</dbReference>
<gene>
    <name evidence="6" type="ORF">EZV62_009994</name>
</gene>
<dbReference type="Pfam" id="PF00201">
    <property type="entry name" value="UDPGT"/>
    <property type="match status" value="1"/>
</dbReference>